<accession>A0A1C3S6F3</accession>
<gene>
    <name evidence="1" type="ORF">PSLUR01_00237</name>
</gene>
<reference evidence="1 2" key="1">
    <citation type="submission" date="2016-07" db="EMBL/GenBank/DDBJ databases">
        <authorList>
            <person name="Millard A."/>
        </authorList>
    </citation>
    <scope>NUCLEOTIDE SEQUENCE [LARGE SCALE GENOMIC DNA]</scope>
</reference>
<protein>
    <submittedName>
        <fullName evidence="1">Uncharacterized protein</fullName>
    </submittedName>
</protein>
<sequence>MKHLTDDEHGLIVMDVINIEYKKLIRYRCYEDKQLVLAEQKLFRLLNTNFQAQYEESYMYLLARKAKRDYENFKQR</sequence>
<evidence type="ECO:0000313" key="1">
    <source>
        <dbReference type="EMBL" id="SCA80214.1"/>
    </source>
</evidence>
<organism evidence="1 2">
    <name type="scientific">Escherichia phage vB_Eco_slurp01</name>
    <dbReference type="NCBI Taxonomy" id="1874688"/>
    <lineage>
        <taxon>Viruses</taxon>
        <taxon>Duplodnaviria</taxon>
        <taxon>Heunggongvirae</taxon>
        <taxon>Uroviricota</taxon>
        <taxon>Caudoviricetes</taxon>
        <taxon>Asteriusvirus</taxon>
        <taxon>Asteriusvirus PBECO4</taxon>
    </lineage>
</organism>
<evidence type="ECO:0000313" key="2">
    <source>
        <dbReference type="Proteomes" id="UP000279386"/>
    </source>
</evidence>
<proteinExistence type="predicted"/>
<name>A0A1C3S6F3_9CAUD</name>
<dbReference type="Proteomes" id="UP000279386">
    <property type="component" value="Segment"/>
</dbReference>
<dbReference type="EMBL" id="LT603033">
    <property type="protein sequence ID" value="SCA80214.1"/>
    <property type="molecule type" value="Genomic_DNA"/>
</dbReference>